<dbReference type="OrthoDB" id="5084083at2759"/>
<reference evidence="2 3" key="1">
    <citation type="journal article" date="2015" name="Genome Announc.">
        <title>Genome sequence and annotation of Trichoderma parareesei, the ancestor of the cellulase producer Trichoderma reesei.</title>
        <authorList>
            <person name="Yang D."/>
            <person name="Pomraning K."/>
            <person name="Kopchinskiy A."/>
            <person name="Karimi Aghcheh R."/>
            <person name="Atanasova L."/>
            <person name="Chenthamara K."/>
            <person name="Baker S.E."/>
            <person name="Zhang R."/>
            <person name="Shen Q."/>
            <person name="Freitag M."/>
            <person name="Kubicek C.P."/>
            <person name="Druzhinina I.S."/>
        </authorList>
    </citation>
    <scope>NUCLEOTIDE SEQUENCE [LARGE SCALE GENOMIC DNA]</scope>
    <source>
        <strain evidence="2 3">CBS 125925</strain>
    </source>
</reference>
<accession>A0A2H3ACI3</accession>
<organism evidence="2 3">
    <name type="scientific">Trichoderma parareesei</name>
    <name type="common">Filamentous fungus</name>
    <dbReference type="NCBI Taxonomy" id="858221"/>
    <lineage>
        <taxon>Eukaryota</taxon>
        <taxon>Fungi</taxon>
        <taxon>Dikarya</taxon>
        <taxon>Ascomycota</taxon>
        <taxon>Pezizomycotina</taxon>
        <taxon>Sordariomycetes</taxon>
        <taxon>Hypocreomycetidae</taxon>
        <taxon>Hypocreales</taxon>
        <taxon>Hypocreaceae</taxon>
        <taxon>Trichoderma</taxon>
    </lineage>
</organism>
<protein>
    <submittedName>
        <fullName evidence="2">Uncharacterized protein</fullName>
    </submittedName>
</protein>
<sequence>MEAFNDIENVWPDDIQPPSPSPSPSPSSAPPSSATREDLQAFEDEALALHTAVLRQTLYGDLYAHLPNEQIDWDLVGENVCRVIGARCYGIIFALRGLLIVYLGNYYHLDRNASLHLRDSTSSPAFQGDPDIVTAAPMLSNESPDSQNQASGNMGDMALETPES</sequence>
<evidence type="ECO:0000256" key="1">
    <source>
        <dbReference type="SAM" id="MobiDB-lite"/>
    </source>
</evidence>
<proteinExistence type="predicted"/>
<comment type="caution">
    <text evidence="2">The sequence shown here is derived from an EMBL/GenBank/DDBJ whole genome shotgun (WGS) entry which is preliminary data.</text>
</comment>
<name>A0A2H3ACI3_TRIPA</name>
<gene>
    <name evidence="2" type="ORF">A9Z42_0003580</name>
</gene>
<feature type="compositionally biased region" description="Pro residues" evidence="1">
    <location>
        <begin position="15"/>
        <end position="29"/>
    </location>
</feature>
<evidence type="ECO:0000313" key="3">
    <source>
        <dbReference type="Proteomes" id="UP000219286"/>
    </source>
</evidence>
<keyword evidence="3" id="KW-1185">Reference proteome</keyword>
<feature type="region of interest" description="Disordered" evidence="1">
    <location>
        <begin position="1"/>
        <end position="35"/>
    </location>
</feature>
<feature type="compositionally biased region" description="Polar residues" evidence="1">
    <location>
        <begin position="140"/>
        <end position="152"/>
    </location>
</feature>
<dbReference type="AlphaFoldDB" id="A0A2H3ACI3"/>
<evidence type="ECO:0000313" key="2">
    <source>
        <dbReference type="EMBL" id="OTA08654.1"/>
    </source>
</evidence>
<dbReference type="EMBL" id="LFMI01000868">
    <property type="protein sequence ID" value="OTA08654.1"/>
    <property type="molecule type" value="Genomic_DNA"/>
</dbReference>
<feature type="region of interest" description="Disordered" evidence="1">
    <location>
        <begin position="126"/>
        <end position="164"/>
    </location>
</feature>
<dbReference type="Proteomes" id="UP000219286">
    <property type="component" value="Unassembled WGS sequence"/>
</dbReference>